<accession>A0A655CAQ9</accession>
<dbReference type="Proteomes" id="UP000041314">
    <property type="component" value="Unassembled WGS sequence"/>
</dbReference>
<proteinExistence type="predicted"/>
<dbReference type="Proteomes" id="UP000042394">
    <property type="component" value="Unassembled WGS sequence"/>
</dbReference>
<dbReference type="EMBL" id="CQPA01000010">
    <property type="protein sequence ID" value="CNU05268.1"/>
    <property type="molecule type" value="Genomic_DNA"/>
</dbReference>
<evidence type="ECO:0000313" key="4">
    <source>
        <dbReference type="Proteomes" id="UP000042394"/>
    </source>
</evidence>
<dbReference type="AlphaFoldDB" id="A0A655CAQ9"/>
<evidence type="ECO:0000313" key="3">
    <source>
        <dbReference type="Proteomes" id="UP000041314"/>
    </source>
</evidence>
<evidence type="ECO:0000313" key="1">
    <source>
        <dbReference type="EMBL" id="CNT83158.1"/>
    </source>
</evidence>
<organism evidence="2 3">
    <name type="scientific">Salmonella enterica subsp. enterica serovar Bovismorbificans</name>
    <dbReference type="NCBI Taxonomy" id="58097"/>
    <lineage>
        <taxon>Bacteria</taxon>
        <taxon>Pseudomonadati</taxon>
        <taxon>Pseudomonadota</taxon>
        <taxon>Gammaproteobacteria</taxon>
        <taxon>Enterobacterales</taxon>
        <taxon>Enterobacteriaceae</taxon>
        <taxon>Salmonella</taxon>
    </lineage>
</organism>
<gene>
    <name evidence="2" type="ORF">ERS008198_01772</name>
    <name evidence="1" type="ORF">ERS008207_01099</name>
</gene>
<dbReference type="EMBL" id="CQPD01000008">
    <property type="protein sequence ID" value="CNT83158.1"/>
    <property type="molecule type" value="Genomic_DNA"/>
</dbReference>
<sequence>MKMVSASIARKVTIQITACMVVMDAEKFSLLPTIHWPLNRLGNATSREPSVRLT</sequence>
<evidence type="ECO:0000313" key="2">
    <source>
        <dbReference type="EMBL" id="CNU05268.1"/>
    </source>
</evidence>
<protein>
    <submittedName>
        <fullName evidence="2">Uncharacterized protein</fullName>
    </submittedName>
</protein>
<reference evidence="3 4" key="1">
    <citation type="submission" date="2015-03" db="EMBL/GenBank/DDBJ databases">
        <authorList>
            <consortium name="Pathogen Informatics"/>
        </authorList>
    </citation>
    <scope>NUCLEOTIDE SEQUENCE [LARGE SCALE GENOMIC DNA]</scope>
    <source>
        <strain evidence="2 3">A1104</strain>
        <strain evidence="1 4">D4891</strain>
    </source>
</reference>
<name>A0A655CAQ9_SALET</name>